<name>A0A1H3GRF9_9GAMM</name>
<dbReference type="AlphaFoldDB" id="A0A1H3GRF9"/>
<keyword evidence="2" id="KW-1185">Reference proteome</keyword>
<protein>
    <submittedName>
        <fullName evidence="1">Uncharacterized protein</fullName>
    </submittedName>
</protein>
<accession>A0A1H3GRF9</accession>
<evidence type="ECO:0000313" key="1">
    <source>
        <dbReference type="EMBL" id="SDY04919.1"/>
    </source>
</evidence>
<proteinExistence type="predicted"/>
<dbReference type="Proteomes" id="UP000198500">
    <property type="component" value="Unassembled WGS sequence"/>
</dbReference>
<sequence>MLWRWLNKQKHSKSRGGLIRAASTGQKLPVVANF</sequence>
<evidence type="ECO:0000313" key="2">
    <source>
        <dbReference type="Proteomes" id="UP000198500"/>
    </source>
</evidence>
<dbReference type="STRING" id="574349.SAMN05443545_1108"/>
<dbReference type="EMBL" id="FNNI01000010">
    <property type="protein sequence ID" value="SDY04919.1"/>
    <property type="molecule type" value="Genomic_DNA"/>
</dbReference>
<organism evidence="1 2">
    <name type="scientific">Aidingimonas halophila</name>
    <dbReference type="NCBI Taxonomy" id="574349"/>
    <lineage>
        <taxon>Bacteria</taxon>
        <taxon>Pseudomonadati</taxon>
        <taxon>Pseudomonadota</taxon>
        <taxon>Gammaproteobacteria</taxon>
        <taxon>Oceanospirillales</taxon>
        <taxon>Halomonadaceae</taxon>
        <taxon>Aidingimonas</taxon>
    </lineage>
</organism>
<gene>
    <name evidence="1" type="ORF">SAMN05443545_1108</name>
</gene>
<reference evidence="1 2" key="1">
    <citation type="submission" date="2016-10" db="EMBL/GenBank/DDBJ databases">
        <authorList>
            <person name="de Groot N.N."/>
        </authorList>
    </citation>
    <scope>NUCLEOTIDE SEQUENCE [LARGE SCALE GENOMIC DNA]</scope>
    <source>
        <strain evidence="1 2">DSM 19219</strain>
    </source>
</reference>